<dbReference type="AlphaFoldDB" id="A0A8H7ZXB0"/>
<dbReference type="GO" id="GO:0019237">
    <property type="term" value="F:centromeric DNA binding"/>
    <property type="evidence" value="ECO:0007669"/>
    <property type="project" value="InterPro"/>
</dbReference>
<feature type="compositionally biased region" description="Basic and acidic residues" evidence="4">
    <location>
        <begin position="127"/>
        <end position="141"/>
    </location>
</feature>
<dbReference type="GO" id="GO:0051382">
    <property type="term" value="P:kinetochore assembly"/>
    <property type="evidence" value="ECO:0007669"/>
    <property type="project" value="InterPro"/>
</dbReference>
<dbReference type="PANTHER" id="PTHR16684:SF11">
    <property type="entry name" value="CENTROMERE PROTEIN C"/>
    <property type="match status" value="1"/>
</dbReference>
<dbReference type="Proteomes" id="UP000673691">
    <property type="component" value="Unassembled WGS sequence"/>
</dbReference>
<proteinExistence type="inferred from homology"/>
<feature type="non-terminal residue" evidence="5">
    <location>
        <position position="312"/>
    </location>
</feature>
<feature type="compositionally biased region" description="Acidic residues" evidence="4">
    <location>
        <begin position="116"/>
        <end position="126"/>
    </location>
</feature>
<feature type="compositionally biased region" description="Acidic residues" evidence="4">
    <location>
        <begin position="67"/>
        <end position="108"/>
    </location>
</feature>
<keyword evidence="6" id="KW-1185">Reference proteome</keyword>
<dbReference type="PANTHER" id="PTHR16684">
    <property type="entry name" value="CENTROMERE PROTEIN C"/>
    <property type="match status" value="1"/>
</dbReference>
<evidence type="ECO:0000256" key="3">
    <source>
        <dbReference type="ARBA" id="ARBA00023242"/>
    </source>
</evidence>
<feature type="region of interest" description="Disordered" evidence="4">
    <location>
        <begin position="1"/>
        <end position="203"/>
    </location>
</feature>
<name>A0A8H7ZXB0_9FUNG</name>
<dbReference type="EMBL" id="JAEFCI010004587">
    <property type="protein sequence ID" value="KAG5460862.1"/>
    <property type="molecule type" value="Genomic_DNA"/>
</dbReference>
<gene>
    <name evidence="5" type="ORF">BJ554DRAFT_7040</name>
</gene>
<feature type="compositionally biased region" description="Basic and acidic residues" evidence="4">
    <location>
        <begin position="216"/>
        <end position="228"/>
    </location>
</feature>
<dbReference type="GO" id="GO:0051455">
    <property type="term" value="P:spindle attachment to meiosis I kinetochore"/>
    <property type="evidence" value="ECO:0007669"/>
    <property type="project" value="TreeGrafter"/>
</dbReference>
<evidence type="ECO:0000256" key="1">
    <source>
        <dbReference type="ARBA" id="ARBA00004123"/>
    </source>
</evidence>
<evidence type="ECO:0000256" key="4">
    <source>
        <dbReference type="SAM" id="MobiDB-lite"/>
    </source>
</evidence>
<organism evidence="5 6">
    <name type="scientific">Olpidium bornovanus</name>
    <dbReference type="NCBI Taxonomy" id="278681"/>
    <lineage>
        <taxon>Eukaryota</taxon>
        <taxon>Fungi</taxon>
        <taxon>Fungi incertae sedis</taxon>
        <taxon>Olpidiomycota</taxon>
        <taxon>Olpidiomycotina</taxon>
        <taxon>Olpidiomycetes</taxon>
        <taxon>Olpidiales</taxon>
        <taxon>Olpidiaceae</taxon>
        <taxon>Olpidium</taxon>
    </lineage>
</organism>
<sequence length="312" mass="33417">MTFAFQTVLTDEEQSFRQTGPAEHGVTECADAGEGAQGTELETVEESVVGECGEEEAGEDERKEAGEVEGEEPGEVEGEEQAGDVEEEQDAGEVELEGAEDFDGEGAGDVEREGAGDVEGEEVADVEGERAGDVEVEKAVQDEETVGNGGGNRTTEVGPEEVDQGVPANSVSGASNDDEATVPTRRSGRTRVKPLEWWKNEKKKLLDHGQKVEVIKAAADDSSKDVFIKKPAAKKSSSSKPKARESRKSSSRRANSPDRDVAEEVPKGLGYDMSSGQEKSQAVAVSADLIRPRLVNNQSFQFQKTFSEGNFM</sequence>
<dbReference type="InterPro" id="IPR028386">
    <property type="entry name" value="CENP-C/Mif2/cnp3"/>
</dbReference>
<reference evidence="5 6" key="1">
    <citation type="journal article" name="Sci. Rep.">
        <title>Genome-scale phylogenetic analyses confirm Olpidium as the closest living zoosporic fungus to the non-flagellated, terrestrial fungi.</title>
        <authorList>
            <person name="Chang Y."/>
            <person name="Rochon D."/>
            <person name="Sekimoto S."/>
            <person name="Wang Y."/>
            <person name="Chovatia M."/>
            <person name="Sandor L."/>
            <person name="Salamov A."/>
            <person name="Grigoriev I.V."/>
            <person name="Stajich J.E."/>
            <person name="Spatafora J.W."/>
        </authorList>
    </citation>
    <scope>NUCLEOTIDE SEQUENCE [LARGE SCALE GENOMIC DNA]</scope>
    <source>
        <strain evidence="5">S191</strain>
    </source>
</reference>
<accession>A0A8H7ZXB0</accession>
<feature type="compositionally biased region" description="Basic and acidic residues" evidence="4">
    <location>
        <begin position="193"/>
        <end position="203"/>
    </location>
</feature>
<dbReference type="GO" id="GO:0051315">
    <property type="term" value="P:attachment of mitotic spindle microtubules to kinetochore"/>
    <property type="evidence" value="ECO:0007669"/>
    <property type="project" value="TreeGrafter"/>
</dbReference>
<dbReference type="GO" id="GO:0000776">
    <property type="term" value="C:kinetochore"/>
    <property type="evidence" value="ECO:0007669"/>
    <property type="project" value="InterPro"/>
</dbReference>
<evidence type="ECO:0000256" key="2">
    <source>
        <dbReference type="ARBA" id="ARBA00010291"/>
    </source>
</evidence>
<comment type="subcellular location">
    <subcellularLocation>
        <location evidence="1">Nucleus</location>
    </subcellularLocation>
</comment>
<keyword evidence="3" id="KW-0539">Nucleus</keyword>
<comment type="caution">
    <text evidence="5">The sequence shown here is derived from an EMBL/GenBank/DDBJ whole genome shotgun (WGS) entry which is preliminary data.</text>
</comment>
<comment type="similarity">
    <text evidence="2">Belongs to the CENP-C/MIF2 family.</text>
</comment>
<dbReference type="GO" id="GO:0005634">
    <property type="term" value="C:nucleus"/>
    <property type="evidence" value="ECO:0007669"/>
    <property type="project" value="UniProtKB-SubCell"/>
</dbReference>
<protein>
    <submittedName>
        <fullName evidence="5">Uncharacterized protein</fullName>
    </submittedName>
</protein>
<feature type="region of interest" description="Disordered" evidence="4">
    <location>
        <begin position="216"/>
        <end position="282"/>
    </location>
</feature>
<evidence type="ECO:0000313" key="5">
    <source>
        <dbReference type="EMBL" id="KAG5460862.1"/>
    </source>
</evidence>
<feature type="compositionally biased region" description="Basic and acidic residues" evidence="4">
    <location>
        <begin position="255"/>
        <end position="266"/>
    </location>
</feature>
<evidence type="ECO:0000313" key="6">
    <source>
        <dbReference type="Proteomes" id="UP000673691"/>
    </source>
</evidence>